<dbReference type="SUPFAM" id="SSF111369">
    <property type="entry name" value="HlyD-like secretion proteins"/>
    <property type="match status" value="2"/>
</dbReference>
<dbReference type="Proteomes" id="UP001385499">
    <property type="component" value="Unassembled WGS sequence"/>
</dbReference>
<feature type="coiled-coil region" evidence="1">
    <location>
        <begin position="204"/>
        <end position="231"/>
    </location>
</feature>
<comment type="caution">
    <text evidence="2">The sequence shown here is derived from an EMBL/GenBank/DDBJ whole genome shotgun (WGS) entry which is preliminary data.</text>
</comment>
<keyword evidence="3" id="KW-1185">Reference proteome</keyword>
<evidence type="ECO:0000313" key="3">
    <source>
        <dbReference type="Proteomes" id="UP001385499"/>
    </source>
</evidence>
<dbReference type="Gene3D" id="2.40.420.20">
    <property type="match status" value="1"/>
</dbReference>
<proteinExistence type="predicted"/>
<evidence type="ECO:0000256" key="1">
    <source>
        <dbReference type="SAM" id="Coils"/>
    </source>
</evidence>
<sequence>MRFLTRGLVGLLLLAIMASTISYGVYRVYVAMNKEEASRRSPVSERTYAVNAAGLVAETVTPVTTAYGQIESWRSLEIRASSEGLLVGVASKFRDGASVLGGELLVRIDPADAQSGLLDAQAGLADAEAQKAEADEAIVVAEQELDAARKQQVLRRQALDRQLQLREKGYSTMVQVEQEQLSLAALEQAMSNRLQSAITARKKIERMELVVERAQISVEDAKRTLEETTITAPFAGTLDQVNGTLGRRVTPSETLAVLIDPTALEVRFSVSTGQFSRFLDENGSLIQVPIVAELDLGERTISIPGTLDRAAAVVAAGEAGRSLYASLDVSPDTALRPGDFVTVKLEEPALDNVVVIPASAASEDGRILVVGDDDRLEDARVRVLRRMGDELVVADVPFGRVYVRERLPHLGAGLKVTPRLVDEDATAPALGSEKPLPEVAEDLVVLEPARRDALIARLNKSRIPEDRKAQLLDLLKQPEVSAKLVDRLESGGQRGGERS</sequence>
<dbReference type="Gene3D" id="2.40.50.100">
    <property type="match status" value="1"/>
</dbReference>
<dbReference type="Gene3D" id="2.40.30.170">
    <property type="match status" value="1"/>
</dbReference>
<gene>
    <name evidence="2" type="ORF">V6575_01015</name>
</gene>
<accession>A0ABU8TES6</accession>
<evidence type="ECO:0000313" key="2">
    <source>
        <dbReference type="EMBL" id="MEJ8472654.1"/>
    </source>
</evidence>
<reference evidence="2 3" key="1">
    <citation type="submission" date="2024-02" db="EMBL/GenBank/DDBJ databases">
        <title>Roseibium algae sp. nov., isolated from marine alga (Grateloupia sp.), showing potential in myo-inositol conversion.</title>
        <authorList>
            <person name="Wang Y."/>
        </authorList>
    </citation>
    <scope>NUCLEOTIDE SEQUENCE [LARGE SCALE GENOMIC DNA]</scope>
    <source>
        <strain evidence="2 3">H3510</strain>
    </source>
</reference>
<dbReference type="EMBL" id="JBAKIA010000001">
    <property type="protein sequence ID" value="MEJ8472654.1"/>
    <property type="molecule type" value="Genomic_DNA"/>
</dbReference>
<dbReference type="PANTHER" id="PTHR30469:SF36">
    <property type="entry name" value="BLL3903 PROTEIN"/>
    <property type="match status" value="1"/>
</dbReference>
<organism evidence="2 3">
    <name type="scientific">Roseibium algae</name>
    <dbReference type="NCBI Taxonomy" id="3123038"/>
    <lineage>
        <taxon>Bacteria</taxon>
        <taxon>Pseudomonadati</taxon>
        <taxon>Pseudomonadota</taxon>
        <taxon>Alphaproteobacteria</taxon>
        <taxon>Hyphomicrobiales</taxon>
        <taxon>Stappiaceae</taxon>
        <taxon>Roseibium</taxon>
    </lineage>
</organism>
<name>A0ABU8TES6_9HYPH</name>
<protein>
    <submittedName>
        <fullName evidence="2">HlyD family efflux transporter periplasmic adaptor subunit</fullName>
    </submittedName>
</protein>
<dbReference type="RefSeq" id="WP_340272127.1">
    <property type="nucleotide sequence ID" value="NZ_JBAKIA010000001.1"/>
</dbReference>
<keyword evidence="1" id="KW-0175">Coiled coil</keyword>
<dbReference type="PANTHER" id="PTHR30469">
    <property type="entry name" value="MULTIDRUG RESISTANCE PROTEIN MDTA"/>
    <property type="match status" value="1"/>
</dbReference>
<feature type="coiled-coil region" evidence="1">
    <location>
        <begin position="117"/>
        <end position="151"/>
    </location>
</feature>
<dbReference type="Gene3D" id="1.10.287.470">
    <property type="entry name" value="Helix hairpin bin"/>
    <property type="match status" value="1"/>
</dbReference>